<keyword evidence="3" id="KW-1185">Reference proteome</keyword>
<dbReference type="InterPro" id="IPR004675">
    <property type="entry name" value="AhpD_core"/>
</dbReference>
<dbReference type="Pfam" id="PF02627">
    <property type="entry name" value="CMD"/>
    <property type="match status" value="1"/>
</dbReference>
<dbReference type="RefSeq" id="WP_114439264.1">
    <property type="nucleotide sequence ID" value="NZ_QOZG01000002.1"/>
</dbReference>
<evidence type="ECO:0000313" key="2">
    <source>
        <dbReference type="EMBL" id="RCS24818.1"/>
    </source>
</evidence>
<dbReference type="Gene3D" id="1.20.1290.10">
    <property type="entry name" value="AhpD-like"/>
    <property type="match status" value="1"/>
</dbReference>
<dbReference type="OrthoDB" id="9801997at2"/>
<evidence type="ECO:0000259" key="1">
    <source>
        <dbReference type="Pfam" id="PF02627"/>
    </source>
</evidence>
<reference evidence="2 3" key="1">
    <citation type="submission" date="2018-07" db="EMBL/GenBank/DDBJ databases">
        <title>The draft genome of Phyllobacterium salinisoli.</title>
        <authorList>
            <person name="Liu L."/>
            <person name="Li L."/>
            <person name="Zhang X."/>
            <person name="Liang L."/>
        </authorList>
    </citation>
    <scope>NUCLEOTIDE SEQUENCE [LARGE SCALE GENOMIC DNA]</scope>
    <source>
        <strain evidence="2 3">LLAN61</strain>
    </source>
</reference>
<dbReference type="Proteomes" id="UP000253420">
    <property type="component" value="Unassembled WGS sequence"/>
</dbReference>
<feature type="domain" description="Carboxymuconolactone decarboxylase-like" evidence="1">
    <location>
        <begin position="12"/>
        <end position="94"/>
    </location>
</feature>
<dbReference type="AlphaFoldDB" id="A0A368K5Z8"/>
<comment type="caution">
    <text evidence="2">The sequence shown here is derived from an EMBL/GenBank/DDBJ whole genome shotgun (WGS) entry which is preliminary data.</text>
</comment>
<gene>
    <name evidence="2" type="ORF">DUT91_04990</name>
</gene>
<dbReference type="GO" id="GO:0051920">
    <property type="term" value="F:peroxiredoxin activity"/>
    <property type="evidence" value="ECO:0007669"/>
    <property type="project" value="InterPro"/>
</dbReference>
<dbReference type="PANTHER" id="PTHR34846:SF10">
    <property type="entry name" value="CYTOPLASMIC PROTEIN"/>
    <property type="match status" value="1"/>
</dbReference>
<sequence>MKPRMNPFAVAPQIMQAMLDMESKTANSGLDETIRHLVKIRASQINGCAYCIHMHTREARAHGETEERIYLLDGWRESPLYTDRERAALGWTEALTLVAQTRAPDTDYEALKAQFSDEEIVKLTLVITTINAWNRISVGFRSIHPVEAVHAAA</sequence>
<dbReference type="InterPro" id="IPR029032">
    <property type="entry name" value="AhpD-like"/>
</dbReference>
<organism evidence="2 3">
    <name type="scientific">Phyllobacterium salinisoli</name>
    <dbReference type="NCBI Taxonomy" id="1899321"/>
    <lineage>
        <taxon>Bacteria</taxon>
        <taxon>Pseudomonadati</taxon>
        <taxon>Pseudomonadota</taxon>
        <taxon>Alphaproteobacteria</taxon>
        <taxon>Hyphomicrobiales</taxon>
        <taxon>Phyllobacteriaceae</taxon>
        <taxon>Phyllobacterium</taxon>
    </lineage>
</organism>
<accession>A0A368K5Z8</accession>
<dbReference type="InterPro" id="IPR003779">
    <property type="entry name" value="CMD-like"/>
</dbReference>
<name>A0A368K5Z8_9HYPH</name>
<protein>
    <submittedName>
        <fullName evidence="2">Carboxymuconolactone decarboxylase family protein</fullName>
    </submittedName>
</protein>
<dbReference type="SUPFAM" id="SSF69118">
    <property type="entry name" value="AhpD-like"/>
    <property type="match status" value="1"/>
</dbReference>
<dbReference type="NCBIfam" id="TIGR00778">
    <property type="entry name" value="ahpD_dom"/>
    <property type="match status" value="1"/>
</dbReference>
<evidence type="ECO:0000313" key="3">
    <source>
        <dbReference type="Proteomes" id="UP000253420"/>
    </source>
</evidence>
<dbReference type="PANTHER" id="PTHR34846">
    <property type="entry name" value="4-CARBOXYMUCONOLACTONE DECARBOXYLASE FAMILY PROTEIN (AFU_ORTHOLOGUE AFUA_6G11590)"/>
    <property type="match status" value="1"/>
</dbReference>
<proteinExistence type="predicted"/>
<dbReference type="EMBL" id="QOZG01000002">
    <property type="protein sequence ID" value="RCS24818.1"/>
    <property type="molecule type" value="Genomic_DNA"/>
</dbReference>